<evidence type="ECO:0000313" key="5">
    <source>
        <dbReference type="EMBL" id="GEO11222.1"/>
    </source>
</evidence>
<dbReference type="Proteomes" id="UP000321513">
    <property type="component" value="Unassembled WGS sequence"/>
</dbReference>
<dbReference type="EMBL" id="BJYT01000017">
    <property type="protein sequence ID" value="GEO11222.1"/>
    <property type="molecule type" value="Genomic_DNA"/>
</dbReference>
<organism evidence="5 6">
    <name type="scientific">Segetibacter aerophilus</name>
    <dbReference type="NCBI Taxonomy" id="670293"/>
    <lineage>
        <taxon>Bacteria</taxon>
        <taxon>Pseudomonadati</taxon>
        <taxon>Bacteroidota</taxon>
        <taxon>Chitinophagia</taxon>
        <taxon>Chitinophagales</taxon>
        <taxon>Chitinophagaceae</taxon>
        <taxon>Segetibacter</taxon>
    </lineage>
</organism>
<dbReference type="InterPro" id="IPR047930">
    <property type="entry name" value="Transpos_IS6"/>
</dbReference>
<keyword evidence="6" id="KW-1185">Reference proteome</keyword>
<sequence length="148" mass="17280">MDETYIKLKGEWLYLYQAVDKEGKTVDFLLTRKRNKLAAHKFLPKPITNNGCPNVINIDKSGANREAIRTYNKRRLKRIRIRQCKYLNNRVEGDHRFIKWRTQGMLGFKSLESASRTSSGIEIVRMIRKEQVGCLMATYFKTFCSLAA</sequence>
<evidence type="ECO:0000313" key="6">
    <source>
        <dbReference type="Proteomes" id="UP000321513"/>
    </source>
</evidence>
<keyword evidence="2" id="KW-0238">DNA-binding</keyword>
<proteinExistence type="predicted"/>
<protein>
    <recommendedName>
        <fullName evidence="4">DDE domain-containing protein</fullName>
    </recommendedName>
</protein>
<comment type="caution">
    <text evidence="5">The sequence shown here is derived from an EMBL/GenBank/DDBJ whole genome shotgun (WGS) entry which is preliminary data.</text>
</comment>
<dbReference type="Pfam" id="PF13610">
    <property type="entry name" value="DDE_Tnp_IS240"/>
    <property type="match status" value="1"/>
</dbReference>
<name>A0A512BGX3_9BACT</name>
<dbReference type="NCBIfam" id="NF033587">
    <property type="entry name" value="transpos_IS6"/>
    <property type="match status" value="1"/>
</dbReference>
<dbReference type="PANTHER" id="PTHR35528">
    <property type="entry name" value="BLL1675 PROTEIN"/>
    <property type="match status" value="1"/>
</dbReference>
<evidence type="ECO:0000256" key="1">
    <source>
        <dbReference type="ARBA" id="ARBA00022578"/>
    </source>
</evidence>
<dbReference type="GO" id="GO:0032196">
    <property type="term" value="P:transposition"/>
    <property type="evidence" value="ECO:0007669"/>
    <property type="project" value="UniProtKB-KW"/>
</dbReference>
<dbReference type="AlphaFoldDB" id="A0A512BGX3"/>
<dbReference type="PANTHER" id="PTHR35528:SF3">
    <property type="entry name" value="BLL1675 PROTEIN"/>
    <property type="match status" value="1"/>
</dbReference>
<keyword evidence="1" id="KW-0815">Transposition</keyword>
<feature type="domain" description="DDE" evidence="4">
    <location>
        <begin position="1"/>
        <end position="131"/>
    </location>
</feature>
<keyword evidence="3" id="KW-0233">DNA recombination</keyword>
<dbReference type="GO" id="GO:0003677">
    <property type="term" value="F:DNA binding"/>
    <property type="evidence" value="ECO:0007669"/>
    <property type="project" value="UniProtKB-KW"/>
</dbReference>
<dbReference type="InterPro" id="IPR032874">
    <property type="entry name" value="DDE_dom"/>
</dbReference>
<gene>
    <name evidence="5" type="ORF">SAE01_37180</name>
</gene>
<reference evidence="5 6" key="1">
    <citation type="submission" date="2019-07" db="EMBL/GenBank/DDBJ databases">
        <title>Whole genome shotgun sequence of Segetibacter aerophilus NBRC 106135.</title>
        <authorList>
            <person name="Hosoyama A."/>
            <person name="Uohara A."/>
            <person name="Ohji S."/>
            <person name="Ichikawa N."/>
        </authorList>
    </citation>
    <scope>NUCLEOTIDE SEQUENCE [LARGE SCALE GENOMIC DNA]</scope>
    <source>
        <strain evidence="5 6">NBRC 106135</strain>
    </source>
</reference>
<accession>A0A512BGX3</accession>
<evidence type="ECO:0000256" key="2">
    <source>
        <dbReference type="ARBA" id="ARBA00023125"/>
    </source>
</evidence>
<evidence type="ECO:0000259" key="4">
    <source>
        <dbReference type="Pfam" id="PF13610"/>
    </source>
</evidence>
<dbReference type="GO" id="GO:0006310">
    <property type="term" value="P:DNA recombination"/>
    <property type="evidence" value="ECO:0007669"/>
    <property type="project" value="UniProtKB-KW"/>
</dbReference>
<evidence type="ECO:0000256" key="3">
    <source>
        <dbReference type="ARBA" id="ARBA00023172"/>
    </source>
</evidence>
<dbReference type="InterPro" id="IPR052183">
    <property type="entry name" value="IS_Transposase"/>
</dbReference>